<dbReference type="Pfam" id="PF22608">
    <property type="entry name" value="DNAX_ATPase_lid"/>
    <property type="match status" value="1"/>
</dbReference>
<gene>
    <name evidence="11" type="primary">dnaX</name>
    <name evidence="14" type="ORF">SAMN02745724_00492</name>
</gene>
<dbReference type="Pfam" id="PF12169">
    <property type="entry name" value="DNA_pol3_gamma3"/>
    <property type="match status" value="1"/>
</dbReference>
<dbReference type="Pfam" id="PF13177">
    <property type="entry name" value="DNA_pol3_delta2"/>
    <property type="match status" value="1"/>
</dbReference>
<dbReference type="Gene3D" id="3.40.50.300">
    <property type="entry name" value="P-loop containing nucleotide triphosphate hydrolases"/>
    <property type="match status" value="1"/>
</dbReference>
<evidence type="ECO:0000256" key="5">
    <source>
        <dbReference type="ARBA" id="ARBA00022723"/>
    </source>
</evidence>
<dbReference type="NCBIfam" id="NF005942">
    <property type="entry name" value="PRK07994.1"/>
    <property type="match status" value="1"/>
</dbReference>
<dbReference type="STRING" id="1123010.SAMN02745724_00492"/>
<keyword evidence="9 11" id="KW-0239">DNA-directed DNA polymerase</keyword>
<dbReference type="InterPro" id="IPR003593">
    <property type="entry name" value="AAA+_ATPase"/>
</dbReference>
<evidence type="ECO:0000256" key="6">
    <source>
        <dbReference type="ARBA" id="ARBA00022741"/>
    </source>
</evidence>
<reference evidence="14 15" key="1">
    <citation type="submission" date="2016-10" db="EMBL/GenBank/DDBJ databases">
        <authorList>
            <person name="de Groot N.N."/>
        </authorList>
    </citation>
    <scope>NUCLEOTIDE SEQUENCE [LARGE SCALE GENOMIC DNA]</scope>
    <source>
        <strain evidence="14 15">DSM 6059</strain>
    </source>
</reference>
<keyword evidence="4 11" id="KW-0235">DNA replication</keyword>
<feature type="region of interest" description="Disordered" evidence="12">
    <location>
        <begin position="563"/>
        <end position="628"/>
    </location>
</feature>
<dbReference type="FunFam" id="3.40.50.300:FF:000014">
    <property type="entry name" value="DNA polymerase III subunit gamma/tau"/>
    <property type="match status" value="1"/>
</dbReference>
<evidence type="ECO:0000256" key="7">
    <source>
        <dbReference type="ARBA" id="ARBA00022833"/>
    </source>
</evidence>
<dbReference type="EMBL" id="FOLO01000002">
    <property type="protein sequence ID" value="SFB91812.1"/>
    <property type="molecule type" value="Genomic_DNA"/>
</dbReference>
<dbReference type="Gene3D" id="1.10.8.60">
    <property type="match status" value="1"/>
</dbReference>
<dbReference type="SUPFAM" id="SSF48019">
    <property type="entry name" value="post-AAA+ oligomerization domain-like"/>
    <property type="match status" value="1"/>
</dbReference>
<dbReference type="SUPFAM" id="SSF52540">
    <property type="entry name" value="P-loop containing nucleoside triphosphate hydrolases"/>
    <property type="match status" value="1"/>
</dbReference>
<dbReference type="Gene3D" id="1.20.272.10">
    <property type="match status" value="1"/>
</dbReference>
<dbReference type="Pfam" id="PF12170">
    <property type="entry name" value="DNA_pol3_tau_5"/>
    <property type="match status" value="1"/>
</dbReference>
<sequence>MSYQVLARKWRPQNFHQLVGQSHVKQALINGLEQKRLHHAYLFTGTRGVGKTTIARIFSKSLNCEQGITAEPCGVCSTCLDIEEGRYIDLLEIDAASRTKVEDTREILDNVQYAPSRGRYKVYLIDEVHMLSKHSFNALLKTLEEPPEHVKFLLATTDPQKLPVTILSRCLQFNLSALTLNEIQKQLETILNKERLTFELEALKLLAKAADGSMRDALSLTDQAIAQTNGLLETQPIMQMLGLIDISWSQKLFVAILCQDGETLLEVVSQLALHNPNYKSVLDDLLALTHLVLMTQLVPSAAKLDENNEIFISEVAEQSNAEQIQIYYQLLLNGKKDLLWAPEAKLGFEMVLLRLLAFEPLSITRQNVNIERTSQKPGNKMASLRQLLNTPKVEKKSDLVVEPDINTLKSSPDVVNKNHDNLATKLTNTRIQNDVGNNSLNAEELQNSSEAEVNTQMLDVLNEAQTLLQPQSLNVEENMNGAQFNASLEEEYTSVEKSRINLESHKTSANIPMQDNVLAIENVPSITEKTEKKEVNSELPNVTRMMSGAQSAIARILANRNVSGTGKLSTPSKNSQNETSHLDDTLQKHDQKKRESQKGSQVSNVIKSEDTPKKPPIKTKTLERIKSDPSNLAPELLIQIAGDKNKSEDVFVQEVEVPDGFESPLSNVKFAYQQDHWADVINNMQLGGRIRQFALHATYQKQDNLVSLNVDMSQQHLDSQNMRDQLQMSLSKILNEEINLQVQFEGQVENSPYLIQQNIDVNRLQHAIEVLKQDPVVSQFLTRFNAQMDETSVRTR</sequence>
<dbReference type="Proteomes" id="UP000198862">
    <property type="component" value="Unassembled WGS sequence"/>
</dbReference>
<dbReference type="CDD" id="cd18137">
    <property type="entry name" value="HLD_clamp_pol_III_gamma_tau"/>
    <property type="match status" value="1"/>
</dbReference>
<dbReference type="PANTHER" id="PTHR11669">
    <property type="entry name" value="REPLICATION FACTOR C / DNA POLYMERASE III GAMMA-TAU SUBUNIT"/>
    <property type="match status" value="1"/>
</dbReference>
<comment type="similarity">
    <text evidence="1 11">Belongs to the DnaX/STICHEL family.</text>
</comment>
<dbReference type="NCBIfam" id="NF004046">
    <property type="entry name" value="PRK05563.1"/>
    <property type="match status" value="1"/>
</dbReference>
<dbReference type="AlphaFoldDB" id="A0A1I1EYR7"/>
<dbReference type="NCBIfam" id="TIGR02397">
    <property type="entry name" value="dnaX_nterm"/>
    <property type="match status" value="1"/>
</dbReference>
<comment type="catalytic activity">
    <reaction evidence="10 11">
        <text>DNA(n) + a 2'-deoxyribonucleoside 5'-triphosphate = DNA(n+1) + diphosphate</text>
        <dbReference type="Rhea" id="RHEA:22508"/>
        <dbReference type="Rhea" id="RHEA-COMP:17339"/>
        <dbReference type="Rhea" id="RHEA-COMP:17340"/>
        <dbReference type="ChEBI" id="CHEBI:33019"/>
        <dbReference type="ChEBI" id="CHEBI:61560"/>
        <dbReference type="ChEBI" id="CHEBI:173112"/>
        <dbReference type="EC" id="2.7.7.7"/>
    </reaction>
</comment>
<dbReference type="FunFam" id="1.10.8.60:FF:000013">
    <property type="entry name" value="DNA polymerase III subunit gamma/tau"/>
    <property type="match status" value="1"/>
</dbReference>
<feature type="domain" description="AAA+ ATPase" evidence="13">
    <location>
        <begin position="37"/>
        <end position="178"/>
    </location>
</feature>
<dbReference type="CDD" id="cd00009">
    <property type="entry name" value="AAA"/>
    <property type="match status" value="1"/>
</dbReference>
<keyword evidence="3 11" id="KW-0548">Nucleotidyltransferase</keyword>
<comment type="function">
    <text evidence="11">DNA polymerase III is a complex, multichain enzyme responsible for most of the replicative synthesis in bacteria. This DNA polymerase also exhibits 3' to 5' exonuclease activity.</text>
</comment>
<feature type="compositionally biased region" description="Basic and acidic residues" evidence="12">
    <location>
        <begin position="580"/>
        <end position="597"/>
    </location>
</feature>
<evidence type="ECO:0000256" key="3">
    <source>
        <dbReference type="ARBA" id="ARBA00022695"/>
    </source>
</evidence>
<keyword evidence="2 11" id="KW-0808">Transferase</keyword>
<evidence type="ECO:0000256" key="2">
    <source>
        <dbReference type="ARBA" id="ARBA00022679"/>
    </source>
</evidence>
<dbReference type="GO" id="GO:0005524">
    <property type="term" value="F:ATP binding"/>
    <property type="evidence" value="ECO:0007669"/>
    <property type="project" value="UniProtKB-KW"/>
</dbReference>
<keyword evidence="15" id="KW-1185">Reference proteome</keyword>
<evidence type="ECO:0000256" key="12">
    <source>
        <dbReference type="SAM" id="MobiDB-lite"/>
    </source>
</evidence>
<comment type="subunit">
    <text evidence="11">DNA polymerase III contains a core (composed of alpha, epsilon and theta chains) that associates with a tau subunit. This core dimerizes to form the POLIII' complex. PolIII' associates with the gamma complex (composed of gamma, delta, delta', psi and chi chains) and with the beta chain to form the complete DNA polymerase III complex.</text>
</comment>
<dbReference type="GO" id="GO:0003887">
    <property type="term" value="F:DNA-directed DNA polymerase activity"/>
    <property type="evidence" value="ECO:0007669"/>
    <property type="project" value="UniProtKB-KW"/>
</dbReference>
<keyword evidence="6 11" id="KW-0547">Nucleotide-binding</keyword>
<proteinExistence type="inferred from homology"/>
<feature type="compositionally biased region" description="Polar residues" evidence="12">
    <location>
        <begin position="563"/>
        <end position="579"/>
    </location>
</feature>
<dbReference type="InterPro" id="IPR021029">
    <property type="entry name" value="DNA_pol_III_tau_dom-5"/>
</dbReference>
<evidence type="ECO:0000256" key="8">
    <source>
        <dbReference type="ARBA" id="ARBA00022840"/>
    </source>
</evidence>
<evidence type="ECO:0000256" key="10">
    <source>
        <dbReference type="ARBA" id="ARBA00049244"/>
    </source>
</evidence>
<dbReference type="FunFam" id="1.20.272.10:FF:000003">
    <property type="entry name" value="DNA polymerase III subunit gamma/tau"/>
    <property type="match status" value="1"/>
</dbReference>
<keyword evidence="8 11" id="KW-0067">ATP-binding</keyword>
<dbReference type="EC" id="2.7.7.7" evidence="11"/>
<dbReference type="OrthoDB" id="9810148at2"/>
<organism evidence="14 15">
    <name type="scientific">Pseudoalteromonas denitrificans DSM 6059</name>
    <dbReference type="NCBI Taxonomy" id="1123010"/>
    <lineage>
        <taxon>Bacteria</taxon>
        <taxon>Pseudomonadati</taxon>
        <taxon>Pseudomonadota</taxon>
        <taxon>Gammaproteobacteria</taxon>
        <taxon>Alteromonadales</taxon>
        <taxon>Pseudoalteromonadaceae</taxon>
        <taxon>Pseudoalteromonas</taxon>
    </lineage>
</organism>
<dbReference type="InterPro" id="IPR050238">
    <property type="entry name" value="DNA_Rep/Repair_Clamp_Loader"/>
</dbReference>
<dbReference type="SMART" id="SM00382">
    <property type="entry name" value="AAA"/>
    <property type="match status" value="1"/>
</dbReference>
<evidence type="ECO:0000256" key="11">
    <source>
        <dbReference type="RuleBase" id="RU364063"/>
    </source>
</evidence>
<dbReference type="InterPro" id="IPR008921">
    <property type="entry name" value="DNA_pol3_clamp-load_cplx_C"/>
</dbReference>
<evidence type="ECO:0000313" key="14">
    <source>
        <dbReference type="EMBL" id="SFB91812.1"/>
    </source>
</evidence>
<keyword evidence="5" id="KW-0479">Metal-binding</keyword>
<accession>A0A1I1EYR7</accession>
<dbReference type="Gene3D" id="3.30.300.150">
    <property type="entry name" value="DNA polymerase III, tau subunit, domain V"/>
    <property type="match status" value="1"/>
</dbReference>
<dbReference type="GO" id="GO:0046872">
    <property type="term" value="F:metal ion binding"/>
    <property type="evidence" value="ECO:0007669"/>
    <property type="project" value="UniProtKB-KW"/>
</dbReference>
<evidence type="ECO:0000256" key="4">
    <source>
        <dbReference type="ARBA" id="ARBA00022705"/>
    </source>
</evidence>
<dbReference type="InterPro" id="IPR038249">
    <property type="entry name" value="PolIII_tau_V_sf"/>
</dbReference>
<evidence type="ECO:0000259" key="13">
    <source>
        <dbReference type="SMART" id="SM00382"/>
    </source>
</evidence>
<dbReference type="GO" id="GO:0006261">
    <property type="term" value="P:DNA-templated DNA replication"/>
    <property type="evidence" value="ECO:0007669"/>
    <property type="project" value="TreeGrafter"/>
</dbReference>
<dbReference type="GO" id="GO:0009360">
    <property type="term" value="C:DNA polymerase III complex"/>
    <property type="evidence" value="ECO:0007669"/>
    <property type="project" value="InterPro"/>
</dbReference>
<evidence type="ECO:0000313" key="15">
    <source>
        <dbReference type="Proteomes" id="UP000198862"/>
    </source>
</evidence>
<dbReference type="GO" id="GO:0003677">
    <property type="term" value="F:DNA binding"/>
    <property type="evidence" value="ECO:0007669"/>
    <property type="project" value="InterPro"/>
</dbReference>
<evidence type="ECO:0000256" key="9">
    <source>
        <dbReference type="ARBA" id="ARBA00022932"/>
    </source>
</evidence>
<evidence type="ECO:0000256" key="1">
    <source>
        <dbReference type="ARBA" id="ARBA00006360"/>
    </source>
</evidence>
<dbReference type="InterPro" id="IPR012763">
    <property type="entry name" value="DNA_pol_III_sug/sutau_N"/>
</dbReference>
<dbReference type="InterPro" id="IPR045085">
    <property type="entry name" value="HLD_clamp_pol_III_gamma_tau"/>
</dbReference>
<protein>
    <recommendedName>
        <fullName evidence="11">DNA polymerase III subunit gamma/tau</fullName>
        <ecNumber evidence="11">2.7.7.7</ecNumber>
    </recommendedName>
</protein>
<name>A0A1I1EYR7_9GAMM</name>
<dbReference type="InterPro" id="IPR027417">
    <property type="entry name" value="P-loop_NTPase"/>
</dbReference>
<dbReference type="InterPro" id="IPR022754">
    <property type="entry name" value="DNA_pol_III_gamma-3"/>
</dbReference>
<keyword evidence="7" id="KW-0862">Zinc</keyword>
<dbReference type="PANTHER" id="PTHR11669:SF0">
    <property type="entry name" value="PROTEIN STICHEL-LIKE 2"/>
    <property type="match status" value="1"/>
</dbReference>
<dbReference type="RefSeq" id="WP_091979561.1">
    <property type="nucleotide sequence ID" value="NZ_FOLO01000002.1"/>
</dbReference>